<evidence type="ECO:0000256" key="1">
    <source>
        <dbReference type="ARBA" id="ARBA00004370"/>
    </source>
</evidence>
<evidence type="ECO:0000256" key="7">
    <source>
        <dbReference type="ARBA" id="ARBA00024203"/>
    </source>
</evidence>
<gene>
    <name evidence="9" type="ORF">NAPIS_ORF00804</name>
</gene>
<dbReference type="PANTHER" id="PTHR15858">
    <property type="entry name" value="IMMEDIATE EARLY RESPONSE 3-INTERACTING PROTEIN 1"/>
    <property type="match status" value="1"/>
</dbReference>
<dbReference type="HOGENOM" id="CLU_152125_2_0_1"/>
<dbReference type="GO" id="GO:0005789">
    <property type="term" value="C:endoplasmic reticulum membrane"/>
    <property type="evidence" value="ECO:0007669"/>
    <property type="project" value="TreeGrafter"/>
</dbReference>
<dbReference type="GO" id="GO:0000139">
    <property type="term" value="C:Golgi membrane"/>
    <property type="evidence" value="ECO:0007669"/>
    <property type="project" value="TreeGrafter"/>
</dbReference>
<name>T0MKT8_9MICR</name>
<proteinExistence type="inferred from homology"/>
<dbReference type="AlphaFoldDB" id="T0MKT8"/>
<sequence>MFGLFKMFYGFLLLANAVVILDDKRFLKFLGETRARIVDMINGMRVIMRIPLIIVNLLCIFYEIILG</sequence>
<evidence type="ECO:0000256" key="3">
    <source>
        <dbReference type="ARBA" id="ARBA00022692"/>
    </source>
</evidence>
<dbReference type="GO" id="GO:0030134">
    <property type="term" value="C:COPII-coated ER to Golgi transport vesicle"/>
    <property type="evidence" value="ECO:0007669"/>
    <property type="project" value="TreeGrafter"/>
</dbReference>
<dbReference type="VEuPathDB" id="MicrosporidiaDB:NAPIS_ORF00804"/>
<evidence type="ECO:0000256" key="5">
    <source>
        <dbReference type="ARBA" id="ARBA00022989"/>
    </source>
</evidence>
<keyword evidence="5 8" id="KW-1133">Transmembrane helix</keyword>
<organism evidence="9 10">
    <name type="scientific">Vairimorpha apis BRL 01</name>
    <dbReference type="NCBI Taxonomy" id="1037528"/>
    <lineage>
        <taxon>Eukaryota</taxon>
        <taxon>Fungi</taxon>
        <taxon>Fungi incertae sedis</taxon>
        <taxon>Microsporidia</taxon>
        <taxon>Nosematidae</taxon>
        <taxon>Vairimorpha</taxon>
    </lineage>
</organism>
<feature type="transmembrane region" description="Helical" evidence="8">
    <location>
        <begin position="46"/>
        <end position="65"/>
    </location>
</feature>
<keyword evidence="4" id="KW-0653">Protein transport</keyword>
<reference evidence="9 10" key="1">
    <citation type="journal article" date="2013" name="BMC Genomics">
        <title>Genome sequencing and comparative genomics of honey bee microsporidia, Nosema apis reveal novel insights into host-parasite interactions.</title>
        <authorList>
            <person name="Chen Yp."/>
            <person name="Pettis J.S."/>
            <person name="Zhao Y."/>
            <person name="Liu X."/>
            <person name="Tallon L.J."/>
            <person name="Sadzewicz L.D."/>
            <person name="Li R."/>
            <person name="Zheng H."/>
            <person name="Huang S."/>
            <person name="Zhang X."/>
            <person name="Hamilton M.C."/>
            <person name="Pernal S.F."/>
            <person name="Melathopoulos A.P."/>
            <person name="Yan X."/>
            <person name="Evans J.D."/>
        </authorList>
    </citation>
    <scope>NUCLEOTIDE SEQUENCE [LARGE SCALE GENOMIC DNA]</scope>
    <source>
        <strain evidence="9 10">BRL 01</strain>
    </source>
</reference>
<dbReference type="GO" id="GO:0015031">
    <property type="term" value="P:protein transport"/>
    <property type="evidence" value="ECO:0007669"/>
    <property type="project" value="UniProtKB-KW"/>
</dbReference>
<feature type="transmembrane region" description="Helical" evidence="8">
    <location>
        <begin position="6"/>
        <end position="26"/>
    </location>
</feature>
<evidence type="ECO:0000256" key="4">
    <source>
        <dbReference type="ARBA" id="ARBA00022927"/>
    </source>
</evidence>
<evidence type="ECO:0000256" key="2">
    <source>
        <dbReference type="ARBA" id="ARBA00022448"/>
    </source>
</evidence>
<evidence type="ECO:0000256" key="6">
    <source>
        <dbReference type="ARBA" id="ARBA00023136"/>
    </source>
</evidence>
<evidence type="ECO:0000256" key="8">
    <source>
        <dbReference type="SAM" id="Phobius"/>
    </source>
</evidence>
<dbReference type="EMBL" id="KE647117">
    <property type="protein sequence ID" value="EQB61610.1"/>
    <property type="molecule type" value="Genomic_DNA"/>
</dbReference>
<comment type="similarity">
    <text evidence="7">Belongs to the YOS1 family.</text>
</comment>
<dbReference type="Proteomes" id="UP000053780">
    <property type="component" value="Unassembled WGS sequence"/>
</dbReference>
<comment type="subcellular location">
    <subcellularLocation>
        <location evidence="1">Membrane</location>
    </subcellularLocation>
</comment>
<keyword evidence="2" id="KW-0813">Transport</keyword>
<evidence type="ECO:0000313" key="10">
    <source>
        <dbReference type="Proteomes" id="UP000053780"/>
    </source>
</evidence>
<keyword evidence="6 8" id="KW-0472">Membrane</keyword>
<protein>
    <submittedName>
        <fullName evidence="9">Protein transport protein</fullName>
    </submittedName>
</protein>
<dbReference type="InterPro" id="IPR013880">
    <property type="entry name" value="Yos1"/>
</dbReference>
<evidence type="ECO:0000313" key="9">
    <source>
        <dbReference type="EMBL" id="EQB61610.1"/>
    </source>
</evidence>
<dbReference type="GO" id="GO:0006888">
    <property type="term" value="P:endoplasmic reticulum to Golgi vesicle-mediated transport"/>
    <property type="evidence" value="ECO:0007669"/>
    <property type="project" value="TreeGrafter"/>
</dbReference>
<dbReference type="PANTHER" id="PTHR15858:SF0">
    <property type="entry name" value="IMMEDIATE EARLY RESPONSE 3-INTERACTING PROTEIN 1"/>
    <property type="match status" value="1"/>
</dbReference>
<keyword evidence="3 8" id="KW-0812">Transmembrane</keyword>
<dbReference type="Pfam" id="PF08571">
    <property type="entry name" value="Yos1"/>
    <property type="match status" value="1"/>
</dbReference>
<accession>T0MKT8</accession>
<dbReference type="OrthoDB" id="15356at2759"/>
<keyword evidence="10" id="KW-1185">Reference proteome</keyword>